<dbReference type="InterPro" id="IPR007893">
    <property type="entry name" value="Spore_coat_U/FanG"/>
</dbReference>
<accession>A0A6M2BPY1</accession>
<dbReference type="PANTHER" id="PTHR37089:SF4">
    <property type="entry name" value="EXPORTED PROTEIN"/>
    <property type="match status" value="1"/>
</dbReference>
<dbReference type="PANTHER" id="PTHR37089">
    <property type="entry name" value="PROTEIN U-RELATED"/>
    <property type="match status" value="1"/>
</dbReference>
<feature type="domain" description="Spore coat protein U/FanG" evidence="2">
    <location>
        <begin position="23"/>
        <end position="171"/>
    </location>
</feature>
<gene>
    <name evidence="3" type="ORF">G7Y85_06545</name>
</gene>
<dbReference type="EMBL" id="JAAMOW010000003">
    <property type="protein sequence ID" value="NGY04414.1"/>
    <property type="molecule type" value="Genomic_DNA"/>
</dbReference>
<sequence>MPLSLRLLIAAVLLCAAHQAQASSVTCSASQSDISFGAVDPFGGAVTSNATLNYSCTYNCSGLLDCLVGGLSGAFVSMCFNIESGAQGGGNCNPRRMQSGTSNMQFQIYKDASYANSWGSDSGCAGSPAQATMSFPILGNGSAQTGSLTVYGRVPGGQTSLVPGSYSNAFTGAATKLSYQANIALLSAGTYPSCGTASNGSFPFTASASVARQCTVSTTDLDFGSKGPLTSAALASSTITTQCTNTTAYQIGLDNGINASGTTRRMRRSSSGDYLSYELYSDAARSLRWGNTLNVDRVGATGNAAQQSFTVYGKVPAQTTPQAGTYTDTVKVTVTY</sequence>
<feature type="domain" description="Spore coat protein U/FanG" evidence="2">
    <location>
        <begin position="203"/>
        <end position="333"/>
    </location>
</feature>
<comment type="caution">
    <text evidence="3">The sequence shown here is derived from an EMBL/GenBank/DDBJ whole genome shotgun (WGS) entry which is preliminary data.</text>
</comment>
<dbReference type="SMART" id="SM00972">
    <property type="entry name" value="SCPU"/>
    <property type="match status" value="2"/>
</dbReference>
<feature type="signal peptide" evidence="1">
    <location>
        <begin position="1"/>
        <end position="22"/>
    </location>
</feature>
<keyword evidence="1" id="KW-0732">Signal</keyword>
<organism evidence="3 4">
    <name type="scientific">Solimonas terrae</name>
    <dbReference type="NCBI Taxonomy" id="1396819"/>
    <lineage>
        <taxon>Bacteria</taxon>
        <taxon>Pseudomonadati</taxon>
        <taxon>Pseudomonadota</taxon>
        <taxon>Gammaproteobacteria</taxon>
        <taxon>Nevskiales</taxon>
        <taxon>Nevskiaceae</taxon>
        <taxon>Solimonas</taxon>
    </lineage>
</organism>
<proteinExistence type="predicted"/>
<dbReference type="Pfam" id="PF05229">
    <property type="entry name" value="SCPU"/>
    <property type="match status" value="2"/>
</dbReference>
<feature type="chain" id="PRO_5026963975" evidence="1">
    <location>
        <begin position="23"/>
        <end position="336"/>
    </location>
</feature>
<reference evidence="3 4" key="1">
    <citation type="journal article" date="2014" name="Int. J. Syst. Evol. Microbiol.">
        <title>Solimonas terrae sp. nov., isolated from soil.</title>
        <authorList>
            <person name="Kim S.J."/>
            <person name="Moon J.Y."/>
            <person name="Weon H.Y."/>
            <person name="Ahn J.H."/>
            <person name="Chen W.M."/>
            <person name="Kwon S.W."/>
        </authorList>
    </citation>
    <scope>NUCLEOTIDE SEQUENCE [LARGE SCALE GENOMIC DNA]</scope>
    <source>
        <strain evidence="3 4">KIS83-12</strain>
    </source>
</reference>
<evidence type="ECO:0000313" key="3">
    <source>
        <dbReference type="EMBL" id="NGY04414.1"/>
    </source>
</evidence>
<evidence type="ECO:0000259" key="2">
    <source>
        <dbReference type="Pfam" id="PF05229"/>
    </source>
</evidence>
<name>A0A6M2BPY1_9GAMM</name>
<evidence type="ECO:0000313" key="4">
    <source>
        <dbReference type="Proteomes" id="UP000472676"/>
    </source>
</evidence>
<dbReference type="AlphaFoldDB" id="A0A6M2BPY1"/>
<keyword evidence="4" id="KW-1185">Reference proteome</keyword>
<protein>
    <submittedName>
        <fullName evidence="3">Fimbrial major subunit CsuA/B family protein</fullName>
    </submittedName>
</protein>
<evidence type="ECO:0000256" key="1">
    <source>
        <dbReference type="SAM" id="SignalP"/>
    </source>
</evidence>
<dbReference type="RefSeq" id="WP_166253750.1">
    <property type="nucleotide sequence ID" value="NZ_JAAMOW010000003.1"/>
</dbReference>
<dbReference type="InterPro" id="IPR053167">
    <property type="entry name" value="Spore_coat_component"/>
</dbReference>
<dbReference type="Proteomes" id="UP000472676">
    <property type="component" value="Unassembled WGS sequence"/>
</dbReference>